<dbReference type="EMBL" id="BK016180">
    <property type="protein sequence ID" value="DAG00440.1"/>
    <property type="molecule type" value="Genomic_DNA"/>
</dbReference>
<accession>A0A8S5V112</accession>
<sequence>MFLKEVRKIKLLTNYFIDKIVFIRLYNRNNMGKEFATRNLIHEKIPEFPGGSDADVFLTKSEIIQQTFLVNVIDSRDNEIPIMDNVVKSSITFTADLMNVRLPQDTSGILIAIVSQINGQYADWSVESVSDYFNAYKRDNNSLVISAKENQTTENEKRGSVVIVQSASGQKLELSVTQAAGEVTYEYVFSIDPTSTMISANGGSVQVNIQSYKKKYINGVYEGFNYPVGLSVGYLSGDDFNSINREGLPSYVIISSGENQNERVLSEIDRFTQDESGKTIDFTYNQEAAVITYKYTFIVNPASFRWANSEYSIKKSYVDSIKVKYRNGNYVSQEPVGYSFNAFGLQAFTAKLANDTITISRVGGSTGAIENIFLQQNESKIQRSISLEVERV</sequence>
<evidence type="ECO:0000313" key="1">
    <source>
        <dbReference type="EMBL" id="DAG00440.1"/>
    </source>
</evidence>
<reference evidence="1" key="1">
    <citation type="journal article" date="2021" name="Proc. Natl. Acad. Sci. U.S.A.">
        <title>A Catalog of Tens of Thousands of Viruses from Human Metagenomes Reveals Hidden Associations with Chronic Diseases.</title>
        <authorList>
            <person name="Tisza M.J."/>
            <person name="Buck C.B."/>
        </authorList>
    </citation>
    <scope>NUCLEOTIDE SEQUENCE</scope>
    <source>
        <strain evidence="1">Ct3r22</strain>
    </source>
</reference>
<organism evidence="1">
    <name type="scientific">Siphoviridae sp. ct3r22</name>
    <dbReference type="NCBI Taxonomy" id="2825325"/>
    <lineage>
        <taxon>Viruses</taxon>
        <taxon>Duplodnaviria</taxon>
        <taxon>Heunggongvirae</taxon>
        <taxon>Uroviricota</taxon>
        <taxon>Caudoviricetes</taxon>
    </lineage>
</organism>
<proteinExistence type="predicted"/>
<protein>
    <submittedName>
        <fullName evidence="1">Uncharacterized protein</fullName>
    </submittedName>
</protein>
<name>A0A8S5V112_9CAUD</name>